<name>A0A316GKL7_9RHOB</name>
<protein>
    <submittedName>
        <fullName evidence="2">Uncharacterized protein</fullName>
    </submittedName>
</protein>
<dbReference type="AlphaFoldDB" id="A0A316GKL7"/>
<gene>
    <name evidence="2" type="ORF">C7455_10227</name>
</gene>
<accession>A0A316GKL7</accession>
<comment type="caution">
    <text evidence="2">The sequence shown here is derived from an EMBL/GenBank/DDBJ whole genome shotgun (WGS) entry which is preliminary data.</text>
</comment>
<organism evidence="2 3">
    <name type="scientific">Roseicyclus mahoneyensis</name>
    <dbReference type="NCBI Taxonomy" id="164332"/>
    <lineage>
        <taxon>Bacteria</taxon>
        <taxon>Pseudomonadati</taxon>
        <taxon>Pseudomonadota</taxon>
        <taxon>Alphaproteobacteria</taxon>
        <taxon>Rhodobacterales</taxon>
        <taxon>Roseobacteraceae</taxon>
        <taxon>Roseicyclus</taxon>
    </lineage>
</organism>
<reference evidence="2 3" key="1">
    <citation type="submission" date="2018-05" db="EMBL/GenBank/DDBJ databases">
        <title>Genomic Encyclopedia of Type Strains, Phase IV (KMG-IV): sequencing the most valuable type-strain genomes for metagenomic binning, comparative biology and taxonomic classification.</title>
        <authorList>
            <person name="Goeker M."/>
        </authorList>
    </citation>
    <scope>NUCLEOTIDE SEQUENCE [LARGE SCALE GENOMIC DNA]</scope>
    <source>
        <strain evidence="2 3">DSM 16097</strain>
    </source>
</reference>
<evidence type="ECO:0000313" key="3">
    <source>
        <dbReference type="Proteomes" id="UP000245708"/>
    </source>
</evidence>
<evidence type="ECO:0000313" key="2">
    <source>
        <dbReference type="EMBL" id="PWK61342.1"/>
    </source>
</evidence>
<proteinExistence type="predicted"/>
<keyword evidence="3" id="KW-1185">Reference proteome</keyword>
<feature type="region of interest" description="Disordered" evidence="1">
    <location>
        <begin position="1"/>
        <end position="61"/>
    </location>
</feature>
<dbReference type="Proteomes" id="UP000245708">
    <property type="component" value="Unassembled WGS sequence"/>
</dbReference>
<sequence length="61" mass="6342">MTNPQETGPDACPVQTAENEGMPTIASKAARTGRAPGYQLTGKTAPCAAPPQLLAHHKEKT</sequence>
<evidence type="ECO:0000256" key="1">
    <source>
        <dbReference type="SAM" id="MobiDB-lite"/>
    </source>
</evidence>
<dbReference type="EMBL" id="QGGW01000002">
    <property type="protein sequence ID" value="PWK61342.1"/>
    <property type="molecule type" value="Genomic_DNA"/>
</dbReference>